<keyword evidence="2" id="KW-1185">Reference proteome</keyword>
<proteinExistence type="predicted"/>
<dbReference type="Proteomes" id="UP000223913">
    <property type="component" value="Unassembled WGS sequence"/>
</dbReference>
<gene>
    <name evidence="1" type="ORF">CRP01_40560</name>
</gene>
<sequence length="90" mass="10870">MHKLYGTYLLYLVEEILKKADDSLSIKEIAARIIRLESSREQYNLEERVRRALSCLEDDGKLLKQMHRIYPNIHSYKYKLNQYEQKTEFS</sequence>
<accession>A0A2D0MWY4</accession>
<comment type="caution">
    <text evidence="1">The sequence shown here is derived from an EMBL/GenBank/DDBJ whole genome shotgun (WGS) entry which is preliminary data.</text>
</comment>
<dbReference type="RefSeq" id="WP_099155832.1">
    <property type="nucleotide sequence ID" value="NZ_PDUD01000076.1"/>
</dbReference>
<protein>
    <submittedName>
        <fullName evidence="1">Uncharacterized protein</fullName>
    </submittedName>
</protein>
<evidence type="ECO:0000313" key="1">
    <source>
        <dbReference type="EMBL" id="PHN00755.1"/>
    </source>
</evidence>
<dbReference type="AlphaFoldDB" id="A0A2D0MWY4"/>
<name>A0A2D0MWY4_FLAN2</name>
<evidence type="ECO:0000313" key="2">
    <source>
        <dbReference type="Proteomes" id="UP000223913"/>
    </source>
</evidence>
<reference evidence="1 2" key="1">
    <citation type="submission" date="2017-10" db="EMBL/GenBank/DDBJ databases">
        <title>The draft genome sequence of Lewinella nigricans NBRC 102662.</title>
        <authorList>
            <person name="Wang K."/>
        </authorList>
    </citation>
    <scope>NUCLEOTIDE SEQUENCE [LARGE SCALE GENOMIC DNA]</scope>
    <source>
        <strain evidence="1 2">NBRC 102662</strain>
    </source>
</reference>
<dbReference type="EMBL" id="PDUD01000076">
    <property type="protein sequence ID" value="PHN00755.1"/>
    <property type="molecule type" value="Genomic_DNA"/>
</dbReference>
<organism evidence="1 2">
    <name type="scientific">Flavilitoribacter nigricans (strain ATCC 23147 / DSM 23189 / NBRC 102662 / NCIMB 1420 / SS-2)</name>
    <name type="common">Lewinella nigricans</name>
    <dbReference type="NCBI Taxonomy" id="1122177"/>
    <lineage>
        <taxon>Bacteria</taxon>
        <taxon>Pseudomonadati</taxon>
        <taxon>Bacteroidota</taxon>
        <taxon>Saprospiria</taxon>
        <taxon>Saprospirales</taxon>
        <taxon>Lewinellaceae</taxon>
        <taxon>Flavilitoribacter</taxon>
    </lineage>
</organism>